<dbReference type="AlphaFoldDB" id="A0AA42CM03"/>
<dbReference type="GO" id="GO:0009244">
    <property type="term" value="P:lipopolysaccharide core region biosynthetic process"/>
    <property type="evidence" value="ECO:0007669"/>
    <property type="project" value="TreeGrafter"/>
</dbReference>
<dbReference type="InterPro" id="IPR002201">
    <property type="entry name" value="Glyco_trans_9"/>
</dbReference>
<dbReference type="PANTHER" id="PTHR30160">
    <property type="entry name" value="TETRAACYLDISACCHARIDE 4'-KINASE-RELATED"/>
    <property type="match status" value="1"/>
</dbReference>
<dbReference type="EMBL" id="JAMOIM010000020">
    <property type="protein sequence ID" value="MCW6511011.1"/>
    <property type="molecule type" value="Genomic_DNA"/>
</dbReference>
<proteinExistence type="predicted"/>
<dbReference type="InterPro" id="IPR051199">
    <property type="entry name" value="LPS_LOS_Heptosyltrfase"/>
</dbReference>
<gene>
    <name evidence="3" type="ORF">M8523_23680</name>
</gene>
<dbReference type="RefSeq" id="WP_282587389.1">
    <property type="nucleotide sequence ID" value="NZ_JAMOIM010000020.1"/>
</dbReference>
<dbReference type="Pfam" id="PF01075">
    <property type="entry name" value="Glyco_transf_9"/>
    <property type="match status" value="1"/>
</dbReference>
<name>A0AA42CM03_9HYPH</name>
<comment type="caution">
    <text evidence="3">The sequence shown here is derived from an EMBL/GenBank/DDBJ whole genome shotgun (WGS) entry which is preliminary data.</text>
</comment>
<keyword evidence="2" id="KW-0808">Transferase</keyword>
<protein>
    <submittedName>
        <fullName evidence="3">Glycosyltransferase family 9 protein</fullName>
    </submittedName>
</protein>
<dbReference type="SUPFAM" id="SSF53756">
    <property type="entry name" value="UDP-Glycosyltransferase/glycogen phosphorylase"/>
    <property type="match status" value="1"/>
</dbReference>
<dbReference type="Gene3D" id="3.40.50.2000">
    <property type="entry name" value="Glycogen Phosphorylase B"/>
    <property type="match status" value="2"/>
</dbReference>
<dbReference type="GO" id="GO:0005829">
    <property type="term" value="C:cytosol"/>
    <property type="evidence" value="ECO:0007669"/>
    <property type="project" value="TreeGrafter"/>
</dbReference>
<evidence type="ECO:0000313" key="3">
    <source>
        <dbReference type="EMBL" id="MCW6511011.1"/>
    </source>
</evidence>
<organism evidence="3 4">
    <name type="scientific">Lichenifustis flavocetrariae</name>
    <dbReference type="NCBI Taxonomy" id="2949735"/>
    <lineage>
        <taxon>Bacteria</taxon>
        <taxon>Pseudomonadati</taxon>
        <taxon>Pseudomonadota</taxon>
        <taxon>Alphaproteobacteria</taxon>
        <taxon>Hyphomicrobiales</taxon>
        <taxon>Lichenihabitantaceae</taxon>
        <taxon>Lichenifustis</taxon>
    </lineage>
</organism>
<keyword evidence="4" id="KW-1185">Reference proteome</keyword>
<sequence length="325" mass="36610">MSVRLSHPERILVIKHGAFGDLIQSEGALHDIRDHHPGAEIVALTTPAYRSIFERCPWVDRVLIDRRESRWRLDRMAVLRARLRAEAVDRIYDLQNSARTGAYRDWIFRGLPWSGEPQRRDWLFRLIPPELPSLERFTIQLRKAGVPVRHTERPDVSWMADDVSSLLTEAGVEGPFITLIPGASAKHPGKRWPYYPALAAALRDHGYRVVIAPGPDEAGLAKTIPAIDLTREHGRLSWFELAGVFRRSAFVVGNDTGPSHLAAHSGAAGLALFGPHFRPEQASIHREQFDAIAVSDLSDLKPAEVLHRVLERLNETRKTRATRDA</sequence>
<evidence type="ECO:0000256" key="2">
    <source>
        <dbReference type="ARBA" id="ARBA00022679"/>
    </source>
</evidence>
<dbReference type="Proteomes" id="UP001165667">
    <property type="component" value="Unassembled WGS sequence"/>
</dbReference>
<evidence type="ECO:0000256" key="1">
    <source>
        <dbReference type="ARBA" id="ARBA00022676"/>
    </source>
</evidence>
<reference evidence="3" key="1">
    <citation type="submission" date="2022-05" db="EMBL/GenBank/DDBJ databases">
        <authorList>
            <person name="Pankratov T."/>
        </authorList>
    </citation>
    <scope>NUCLEOTIDE SEQUENCE</scope>
    <source>
        <strain evidence="3">BP6-180914</strain>
    </source>
</reference>
<dbReference type="CDD" id="cd03789">
    <property type="entry name" value="GT9_LPS_heptosyltransferase"/>
    <property type="match status" value="1"/>
</dbReference>
<accession>A0AA42CM03</accession>
<dbReference type="GO" id="GO:0008713">
    <property type="term" value="F:ADP-heptose-lipopolysaccharide heptosyltransferase activity"/>
    <property type="evidence" value="ECO:0007669"/>
    <property type="project" value="TreeGrafter"/>
</dbReference>
<keyword evidence="1" id="KW-0328">Glycosyltransferase</keyword>
<evidence type="ECO:0000313" key="4">
    <source>
        <dbReference type="Proteomes" id="UP001165667"/>
    </source>
</evidence>